<dbReference type="CDD" id="cd00161">
    <property type="entry name" value="beta-trefoil_Ricin-like"/>
    <property type="match status" value="1"/>
</dbReference>
<keyword evidence="4" id="KW-1185">Reference proteome</keyword>
<protein>
    <recommendedName>
        <fullName evidence="2">Ricin B lectin domain-containing protein</fullName>
    </recommendedName>
</protein>
<evidence type="ECO:0000259" key="2">
    <source>
        <dbReference type="Pfam" id="PF14200"/>
    </source>
</evidence>
<feature type="domain" description="Ricin B lectin" evidence="2">
    <location>
        <begin position="68"/>
        <end position="144"/>
    </location>
</feature>
<evidence type="ECO:0000313" key="4">
    <source>
        <dbReference type="Proteomes" id="UP000659223"/>
    </source>
</evidence>
<dbReference type="InterPro" id="IPR035992">
    <property type="entry name" value="Ricin_B-like_lectins"/>
</dbReference>
<dbReference type="Gene3D" id="2.80.10.50">
    <property type="match status" value="1"/>
</dbReference>
<dbReference type="Pfam" id="PF14200">
    <property type="entry name" value="RicinB_lectin_2"/>
    <property type="match status" value="1"/>
</dbReference>
<feature type="region of interest" description="Disordered" evidence="1">
    <location>
        <begin position="179"/>
        <end position="215"/>
    </location>
</feature>
<reference evidence="4" key="1">
    <citation type="journal article" date="2019" name="Int. J. Syst. Evol. Microbiol.">
        <title>The Global Catalogue of Microorganisms (GCM) 10K type strain sequencing project: providing services to taxonomists for standard genome sequencing and annotation.</title>
        <authorList>
            <consortium name="The Broad Institute Genomics Platform"/>
            <consortium name="The Broad Institute Genome Sequencing Center for Infectious Disease"/>
            <person name="Wu L."/>
            <person name="Ma J."/>
        </authorList>
    </citation>
    <scope>NUCLEOTIDE SEQUENCE [LARGE SCALE GENOMIC DNA]</scope>
    <source>
        <strain evidence="4">JCM 4586</strain>
    </source>
</reference>
<evidence type="ECO:0000256" key="1">
    <source>
        <dbReference type="SAM" id="MobiDB-lite"/>
    </source>
</evidence>
<dbReference type="PROSITE" id="PS50231">
    <property type="entry name" value="RICIN_B_LECTIN"/>
    <property type="match status" value="1"/>
</dbReference>
<dbReference type="Proteomes" id="UP000659223">
    <property type="component" value="Unassembled WGS sequence"/>
</dbReference>
<sequence>MWWWDEGRYILKIDLIDLGACPHHGHGVGDMGAEVKIFAKLATVAATGAALVLTAPGTGQAADRGDLLVNSMSRKCLEIENSSKSNGALAQQWTCKGQPGSVWKFVKVAGSGAGTQFQVVNANSGKCLEIADSRKDRGAPIQQWTCVKGVATQLWYEENGFLVNKNAWQAVSIPVSETGGPNLKDGVKAEAGPGRSWDHWDPAFPPAPAELRRAR</sequence>
<proteinExistence type="predicted"/>
<dbReference type="EMBL" id="BMUT01000008">
    <property type="protein sequence ID" value="GGX89369.1"/>
    <property type="molecule type" value="Genomic_DNA"/>
</dbReference>
<gene>
    <name evidence="3" type="ORF">GCM10010324_38730</name>
</gene>
<dbReference type="InterPro" id="IPR000772">
    <property type="entry name" value="Ricin_B_lectin"/>
</dbReference>
<evidence type="ECO:0000313" key="3">
    <source>
        <dbReference type="EMBL" id="GGX89369.1"/>
    </source>
</evidence>
<dbReference type="SUPFAM" id="SSF50370">
    <property type="entry name" value="Ricin B-like lectins"/>
    <property type="match status" value="1"/>
</dbReference>
<organism evidence="3 4">
    <name type="scientific">Streptomyces hiroshimensis</name>
    <dbReference type="NCBI Taxonomy" id="66424"/>
    <lineage>
        <taxon>Bacteria</taxon>
        <taxon>Bacillati</taxon>
        <taxon>Actinomycetota</taxon>
        <taxon>Actinomycetes</taxon>
        <taxon>Kitasatosporales</taxon>
        <taxon>Streptomycetaceae</taxon>
        <taxon>Streptomyces</taxon>
    </lineage>
</organism>
<name>A0ABQ2YQ92_9ACTN</name>
<accession>A0ABQ2YQ92</accession>
<comment type="caution">
    <text evidence="3">The sequence shown here is derived from an EMBL/GenBank/DDBJ whole genome shotgun (WGS) entry which is preliminary data.</text>
</comment>